<feature type="domain" description="UspA" evidence="6">
    <location>
        <begin position="3"/>
        <end position="142"/>
    </location>
</feature>
<comment type="subunit">
    <text evidence="3">Homodimer.</text>
</comment>
<comment type="similarity">
    <text evidence="2 5">Belongs to the universal stress protein A family.</text>
</comment>
<accession>A0A1Y6D634</accession>
<evidence type="ECO:0000256" key="3">
    <source>
        <dbReference type="ARBA" id="ARBA00011738"/>
    </source>
</evidence>
<evidence type="ECO:0000313" key="8">
    <source>
        <dbReference type="Proteomes" id="UP000192923"/>
    </source>
</evidence>
<organism evidence="7 8">
    <name type="scientific">Methylomagnum ishizawai</name>
    <dbReference type="NCBI Taxonomy" id="1760988"/>
    <lineage>
        <taxon>Bacteria</taxon>
        <taxon>Pseudomonadati</taxon>
        <taxon>Pseudomonadota</taxon>
        <taxon>Gammaproteobacteria</taxon>
        <taxon>Methylococcales</taxon>
        <taxon>Methylococcaceae</taxon>
        <taxon>Methylomagnum</taxon>
    </lineage>
</organism>
<dbReference type="RefSeq" id="WP_085214701.1">
    <property type="nucleotide sequence ID" value="NZ_FXAM01000001.1"/>
</dbReference>
<dbReference type="PANTHER" id="PTHR46268:SF23">
    <property type="entry name" value="UNIVERSAL STRESS PROTEIN A-RELATED"/>
    <property type="match status" value="1"/>
</dbReference>
<evidence type="ECO:0000256" key="2">
    <source>
        <dbReference type="ARBA" id="ARBA00008791"/>
    </source>
</evidence>
<evidence type="ECO:0000256" key="5">
    <source>
        <dbReference type="PIRNR" id="PIRNR006276"/>
    </source>
</evidence>
<dbReference type="Pfam" id="PF00582">
    <property type="entry name" value="Usp"/>
    <property type="match status" value="1"/>
</dbReference>
<evidence type="ECO:0000259" key="6">
    <source>
        <dbReference type="Pfam" id="PF00582"/>
    </source>
</evidence>
<dbReference type="PRINTS" id="PR01438">
    <property type="entry name" value="UNVRSLSTRESS"/>
</dbReference>
<dbReference type="PIRSF" id="PIRSF006276">
    <property type="entry name" value="UspA"/>
    <property type="match status" value="1"/>
</dbReference>
<keyword evidence="8" id="KW-1185">Reference proteome</keyword>
<evidence type="ECO:0000313" key="7">
    <source>
        <dbReference type="EMBL" id="SMF96002.1"/>
    </source>
</evidence>
<dbReference type="InterPro" id="IPR014729">
    <property type="entry name" value="Rossmann-like_a/b/a_fold"/>
</dbReference>
<sequence length="145" mass="16081">MNYRHILLGADFSEHGGRVAQRALDLSRRHQAELSVVHVVENLQYMDASYGPIVPFEIDLTGQLVEAARQRLEKLAEDLNIPPERRWVEIGSPKLEITRLAQERGVDLIVVGSHGRHGLALLLGSTASGVLHHAECDVLAVRLRA</sequence>
<dbReference type="Gene3D" id="3.40.50.620">
    <property type="entry name" value="HUPs"/>
    <property type="match status" value="1"/>
</dbReference>
<dbReference type="InterPro" id="IPR006016">
    <property type="entry name" value="UspA"/>
</dbReference>
<reference evidence="7 8" key="1">
    <citation type="submission" date="2016-12" db="EMBL/GenBank/DDBJ databases">
        <authorList>
            <person name="Song W.-J."/>
            <person name="Kurnit D.M."/>
        </authorList>
    </citation>
    <scope>NUCLEOTIDE SEQUENCE [LARGE SCALE GENOMIC DNA]</scope>
    <source>
        <strain evidence="7 8">175</strain>
    </source>
</reference>
<dbReference type="Proteomes" id="UP000192923">
    <property type="component" value="Unassembled WGS sequence"/>
</dbReference>
<dbReference type="OrthoDB" id="9792500at2"/>
<comment type="subcellular location">
    <subcellularLocation>
        <location evidence="1 5">Cytoplasm</location>
    </subcellularLocation>
</comment>
<evidence type="ECO:0000256" key="4">
    <source>
        <dbReference type="ARBA" id="ARBA00022490"/>
    </source>
</evidence>
<dbReference type="SUPFAM" id="SSF52402">
    <property type="entry name" value="Adenine nucleotide alpha hydrolases-like"/>
    <property type="match status" value="1"/>
</dbReference>
<proteinExistence type="inferred from homology"/>
<dbReference type="EMBL" id="FXAM01000001">
    <property type="protein sequence ID" value="SMF96002.1"/>
    <property type="molecule type" value="Genomic_DNA"/>
</dbReference>
<name>A0A1Y6D634_9GAMM</name>
<gene>
    <name evidence="7" type="ORF">SAMN02949497_3381</name>
</gene>
<dbReference type="InterPro" id="IPR006015">
    <property type="entry name" value="Universal_stress_UspA"/>
</dbReference>
<dbReference type="AlphaFoldDB" id="A0A1Y6D634"/>
<dbReference type="STRING" id="1760988.SAMN02949497_3381"/>
<keyword evidence="4 5" id="KW-0963">Cytoplasm</keyword>
<dbReference type="PANTHER" id="PTHR46268">
    <property type="entry name" value="STRESS RESPONSE PROTEIN NHAX"/>
    <property type="match status" value="1"/>
</dbReference>
<dbReference type="GO" id="GO:0005737">
    <property type="term" value="C:cytoplasm"/>
    <property type="evidence" value="ECO:0007669"/>
    <property type="project" value="UniProtKB-SubCell"/>
</dbReference>
<evidence type="ECO:0000256" key="1">
    <source>
        <dbReference type="ARBA" id="ARBA00004496"/>
    </source>
</evidence>
<protein>
    <recommendedName>
        <fullName evidence="5">Universal stress protein</fullName>
    </recommendedName>
</protein>